<gene>
    <name evidence="2" type="ORF">ENS29_16980</name>
</gene>
<comment type="caution">
    <text evidence="2">The sequence shown here is derived from an EMBL/GenBank/DDBJ whole genome shotgun (WGS) entry which is preliminary data.</text>
</comment>
<protein>
    <submittedName>
        <fullName evidence="2">Uncharacterized protein</fullName>
    </submittedName>
</protein>
<keyword evidence="1" id="KW-0472">Membrane</keyword>
<name>A0A7C4W2C6_9BACT</name>
<feature type="transmembrane region" description="Helical" evidence="1">
    <location>
        <begin position="41"/>
        <end position="64"/>
    </location>
</feature>
<sequence length="162" mass="18305">MKRLISRYGIAIPLLCVFVFTYTDMKGQPSRQWVQVLIENAFFYGLGFQMLGFAIGHIFFADAIAQQIGWEPGSPFQLEVGLAALAISVLGLVSPMFGFEFRLASALVSAVYLWGCAFGHIRDMIRRKNFAPGNAGYVFWWDILYPAFLLILLCYDPSRKPF</sequence>
<evidence type="ECO:0000313" key="2">
    <source>
        <dbReference type="EMBL" id="HGU34518.1"/>
    </source>
</evidence>
<accession>A0A7C4W2C6</accession>
<proteinExistence type="predicted"/>
<organism evidence="2">
    <name type="scientific">Desulfatirhabdium butyrativorans</name>
    <dbReference type="NCBI Taxonomy" id="340467"/>
    <lineage>
        <taxon>Bacteria</taxon>
        <taxon>Pseudomonadati</taxon>
        <taxon>Thermodesulfobacteriota</taxon>
        <taxon>Desulfobacteria</taxon>
        <taxon>Desulfobacterales</taxon>
        <taxon>Desulfatirhabdiaceae</taxon>
        <taxon>Desulfatirhabdium</taxon>
    </lineage>
</organism>
<keyword evidence="1" id="KW-0812">Transmembrane</keyword>
<keyword evidence="1" id="KW-1133">Transmembrane helix</keyword>
<evidence type="ECO:0000256" key="1">
    <source>
        <dbReference type="SAM" id="Phobius"/>
    </source>
</evidence>
<reference evidence="2" key="1">
    <citation type="journal article" date="2020" name="mSystems">
        <title>Genome- and Community-Level Interaction Insights into Carbon Utilization and Element Cycling Functions of Hydrothermarchaeota in Hydrothermal Sediment.</title>
        <authorList>
            <person name="Zhou Z."/>
            <person name="Liu Y."/>
            <person name="Xu W."/>
            <person name="Pan J."/>
            <person name="Luo Z.H."/>
            <person name="Li M."/>
        </authorList>
    </citation>
    <scope>NUCLEOTIDE SEQUENCE [LARGE SCALE GENOMIC DNA]</scope>
    <source>
        <strain evidence="2">SpSt-477</strain>
    </source>
</reference>
<feature type="transmembrane region" description="Helical" evidence="1">
    <location>
        <begin position="76"/>
        <end position="97"/>
    </location>
</feature>
<dbReference type="EMBL" id="DSUH01000385">
    <property type="protein sequence ID" value="HGU34518.1"/>
    <property type="molecule type" value="Genomic_DNA"/>
</dbReference>
<feature type="transmembrane region" description="Helical" evidence="1">
    <location>
        <begin position="103"/>
        <end position="121"/>
    </location>
</feature>
<dbReference type="Pfam" id="PF20589">
    <property type="entry name" value="DUF6790"/>
    <property type="match status" value="1"/>
</dbReference>
<feature type="transmembrane region" description="Helical" evidence="1">
    <location>
        <begin position="133"/>
        <end position="153"/>
    </location>
</feature>
<dbReference type="AlphaFoldDB" id="A0A7C4W2C6"/>
<dbReference type="InterPro" id="IPR046740">
    <property type="entry name" value="DUF6790"/>
</dbReference>